<evidence type="ECO:0000256" key="3">
    <source>
        <dbReference type="ARBA" id="ARBA00022794"/>
    </source>
</evidence>
<keyword evidence="7" id="KW-0966">Cell projection</keyword>
<dbReference type="GO" id="GO:0035082">
    <property type="term" value="P:axoneme assembly"/>
    <property type="evidence" value="ECO:0007669"/>
    <property type="project" value="InterPro"/>
</dbReference>
<gene>
    <name evidence="11" type="primary">101890427</name>
    <name evidence="13" type="synonym">LOC101890427</name>
</gene>
<dbReference type="InterPro" id="IPR055316">
    <property type="entry name" value="RSP9"/>
</dbReference>
<keyword evidence="12" id="KW-1185">Reference proteome</keyword>
<evidence type="ECO:0000256" key="10">
    <source>
        <dbReference type="ARBA" id="ARBA00041080"/>
    </source>
</evidence>
<comment type="subcellular location">
    <subcellularLocation>
        <location evidence="8">Cell projection</location>
        <location evidence="8">Kinocilium</location>
    </subcellularLocation>
    <subcellularLocation>
        <location evidence="1">Cytoplasm</location>
        <location evidence="1">Cytoskeleton</location>
        <location evidence="1">Flagellum axoneme</location>
    </subcellularLocation>
</comment>
<evidence type="ECO:0000313" key="11">
    <source>
        <dbReference type="EnsemblMetazoa" id="MDOA008777-PA"/>
    </source>
</evidence>
<dbReference type="GeneID" id="101890427"/>
<dbReference type="PANTHER" id="PTHR22069">
    <property type="entry name" value="MITOCHONDRIAL RIBOSOMAL PROTEIN S18"/>
    <property type="match status" value="1"/>
</dbReference>
<keyword evidence="4" id="KW-0282">Flagellum</keyword>
<proteinExistence type="inferred from homology"/>
<sequence>MNIDYFQEALDCLMYFGTKLSQEQKLLIENSLITLQTENRFAGIYFWGRINGIEKDYYIAFGYLSDCLKDRKYFYSTDGYQWYMLPFVQNAKIFQATILCRDPFNGDPSLIKCVKLDPSFECDANQVISATLPEEIKLKEEERLAAIVFIITEECAICPRGALYKLTDGRVVQNHMFRGLNELQCEDLSYYQHFRLPRNYLKENLSKRSDYNYPIDFLDSIENLVPKGYSFSINVQRNERIVVIKSSLWLGMTFFHKINSRKHGFLYIGDGKKNYDLLFMI</sequence>
<dbReference type="VEuPathDB" id="VectorBase:MDOMA2_011636"/>
<dbReference type="EnsemblMetazoa" id="MDOA008777-RA">
    <property type="protein sequence ID" value="MDOA008777-PA"/>
    <property type="gene ID" value="MDOA008777"/>
</dbReference>
<dbReference type="GO" id="GO:0044458">
    <property type="term" value="P:motile cilium assembly"/>
    <property type="evidence" value="ECO:0007669"/>
    <property type="project" value="TreeGrafter"/>
</dbReference>
<dbReference type="RefSeq" id="XP_005183025.1">
    <property type="nucleotide sequence ID" value="XM_005182968.2"/>
</dbReference>
<evidence type="ECO:0000256" key="2">
    <source>
        <dbReference type="ARBA" id="ARBA00022490"/>
    </source>
</evidence>
<dbReference type="GO" id="GO:0060091">
    <property type="term" value="C:kinocilium"/>
    <property type="evidence" value="ECO:0007669"/>
    <property type="project" value="UniProtKB-SubCell"/>
</dbReference>
<dbReference type="STRING" id="7370.A0A1I8MV71"/>
<keyword evidence="3" id="KW-0970">Cilium biogenesis/degradation</keyword>
<evidence type="ECO:0000313" key="13">
    <source>
        <dbReference type="RefSeq" id="XP_005183025.1"/>
    </source>
</evidence>
<dbReference type="OrthoDB" id="10258956at2759"/>
<dbReference type="PANTHER" id="PTHR22069:SF0">
    <property type="entry name" value="RADIAL SPOKE HEAD PROTEIN 9 HOMOLOG"/>
    <property type="match status" value="1"/>
</dbReference>
<evidence type="ECO:0000256" key="5">
    <source>
        <dbReference type="ARBA" id="ARBA00023069"/>
    </source>
</evidence>
<reference evidence="11" key="1">
    <citation type="submission" date="2020-05" db="UniProtKB">
        <authorList>
            <consortium name="EnsemblMetazoa"/>
        </authorList>
    </citation>
    <scope>IDENTIFICATION</scope>
    <source>
        <strain evidence="11">Aabys</strain>
    </source>
</reference>
<keyword evidence="5" id="KW-0969">Cilium</keyword>
<evidence type="ECO:0000256" key="1">
    <source>
        <dbReference type="ARBA" id="ARBA00004611"/>
    </source>
</evidence>
<evidence type="ECO:0000256" key="6">
    <source>
        <dbReference type="ARBA" id="ARBA00023212"/>
    </source>
</evidence>
<dbReference type="GO" id="GO:0060294">
    <property type="term" value="P:cilium movement involved in cell motility"/>
    <property type="evidence" value="ECO:0007669"/>
    <property type="project" value="InterPro"/>
</dbReference>
<evidence type="ECO:0000256" key="4">
    <source>
        <dbReference type="ARBA" id="ARBA00022846"/>
    </source>
</evidence>
<keyword evidence="2" id="KW-0963">Cytoplasm</keyword>
<dbReference type="eggNOG" id="ENOG502QR99">
    <property type="taxonomic scope" value="Eukaryota"/>
</dbReference>
<dbReference type="Proteomes" id="UP001652621">
    <property type="component" value="Unplaced"/>
</dbReference>
<protein>
    <recommendedName>
        <fullName evidence="10">Radial spoke head protein 9 homolog</fullName>
    </recommendedName>
</protein>
<evidence type="ECO:0000256" key="7">
    <source>
        <dbReference type="ARBA" id="ARBA00023273"/>
    </source>
</evidence>
<dbReference type="Pfam" id="PF04712">
    <property type="entry name" value="Radial_spoke"/>
    <property type="match status" value="1"/>
</dbReference>
<accession>A0A1I8MV71</accession>
<organism evidence="11">
    <name type="scientific">Musca domestica</name>
    <name type="common">House fly</name>
    <dbReference type="NCBI Taxonomy" id="7370"/>
    <lineage>
        <taxon>Eukaryota</taxon>
        <taxon>Metazoa</taxon>
        <taxon>Ecdysozoa</taxon>
        <taxon>Arthropoda</taxon>
        <taxon>Hexapoda</taxon>
        <taxon>Insecta</taxon>
        <taxon>Pterygota</taxon>
        <taxon>Neoptera</taxon>
        <taxon>Endopterygota</taxon>
        <taxon>Diptera</taxon>
        <taxon>Brachycera</taxon>
        <taxon>Muscomorpha</taxon>
        <taxon>Muscoidea</taxon>
        <taxon>Muscidae</taxon>
        <taxon>Musca</taxon>
    </lineage>
</organism>
<dbReference type="InterPro" id="IPR006802">
    <property type="entry name" value="Radial_spoke"/>
</dbReference>
<evidence type="ECO:0000256" key="8">
    <source>
        <dbReference type="ARBA" id="ARBA00037822"/>
    </source>
</evidence>
<dbReference type="KEGG" id="mde:101890427"/>
<keyword evidence="6" id="KW-0206">Cytoskeleton</keyword>
<dbReference type="GO" id="GO:0001534">
    <property type="term" value="C:radial spoke"/>
    <property type="evidence" value="ECO:0007669"/>
    <property type="project" value="InterPro"/>
</dbReference>
<comment type="similarity">
    <text evidence="9">Belongs to the flagellar radial spoke RSP9 family.</text>
</comment>
<evidence type="ECO:0000313" key="12">
    <source>
        <dbReference type="Proteomes" id="UP001652621"/>
    </source>
</evidence>
<dbReference type="AlphaFoldDB" id="A0A1I8MV71"/>
<name>A0A1I8MV71_MUSDO</name>
<dbReference type="VEuPathDB" id="VectorBase:MDOA008777"/>
<evidence type="ECO:0000256" key="9">
    <source>
        <dbReference type="ARBA" id="ARBA00038319"/>
    </source>
</evidence>
<reference evidence="13" key="2">
    <citation type="submission" date="2025-04" db="UniProtKB">
        <authorList>
            <consortium name="RefSeq"/>
        </authorList>
    </citation>
    <scope>IDENTIFICATION</scope>
    <source>
        <strain evidence="13">Aabys</strain>
    </source>
</reference>